<name>A0A835S499_VANPL</name>
<protein>
    <submittedName>
        <fullName evidence="2">Uncharacterized protein</fullName>
    </submittedName>
</protein>
<dbReference type="Proteomes" id="UP000639772">
    <property type="component" value="Chromosome 1"/>
</dbReference>
<evidence type="ECO:0000313" key="2">
    <source>
        <dbReference type="EMBL" id="KAG0503974.1"/>
    </source>
</evidence>
<dbReference type="AlphaFoldDB" id="A0A835S499"/>
<evidence type="ECO:0000313" key="3">
    <source>
        <dbReference type="Proteomes" id="UP000639772"/>
    </source>
</evidence>
<gene>
    <name evidence="2" type="ORF">HPP92_004046</name>
</gene>
<sequence>MSLEATRPVLSQCRGWKMRPSYPNCHTANSLINGSSTALTAAEPPPASPLPGRPQEHATVAGDFCDAGSSRKSCWRGGGAAVRALAYLFRREKHSERCERRQERAGGRYWLTG</sequence>
<evidence type="ECO:0000256" key="1">
    <source>
        <dbReference type="SAM" id="MobiDB-lite"/>
    </source>
</evidence>
<comment type="caution">
    <text evidence="2">The sequence shown here is derived from an EMBL/GenBank/DDBJ whole genome shotgun (WGS) entry which is preliminary data.</text>
</comment>
<feature type="region of interest" description="Disordered" evidence="1">
    <location>
        <begin position="36"/>
        <end position="59"/>
    </location>
</feature>
<organism evidence="2 3">
    <name type="scientific">Vanilla planifolia</name>
    <name type="common">Vanilla</name>
    <dbReference type="NCBI Taxonomy" id="51239"/>
    <lineage>
        <taxon>Eukaryota</taxon>
        <taxon>Viridiplantae</taxon>
        <taxon>Streptophyta</taxon>
        <taxon>Embryophyta</taxon>
        <taxon>Tracheophyta</taxon>
        <taxon>Spermatophyta</taxon>
        <taxon>Magnoliopsida</taxon>
        <taxon>Liliopsida</taxon>
        <taxon>Asparagales</taxon>
        <taxon>Orchidaceae</taxon>
        <taxon>Vanilloideae</taxon>
        <taxon>Vanilleae</taxon>
        <taxon>Vanilla</taxon>
    </lineage>
</organism>
<feature type="compositionally biased region" description="Pro residues" evidence="1">
    <location>
        <begin position="43"/>
        <end position="52"/>
    </location>
</feature>
<dbReference type="EMBL" id="JADCNM010000001">
    <property type="protein sequence ID" value="KAG0503974.1"/>
    <property type="molecule type" value="Genomic_DNA"/>
</dbReference>
<proteinExistence type="predicted"/>
<reference evidence="2 3" key="1">
    <citation type="journal article" date="2020" name="Nat. Food">
        <title>A phased Vanilla planifolia genome enables genetic improvement of flavour and production.</title>
        <authorList>
            <person name="Hasing T."/>
            <person name="Tang H."/>
            <person name="Brym M."/>
            <person name="Khazi F."/>
            <person name="Huang T."/>
            <person name="Chambers A.H."/>
        </authorList>
    </citation>
    <scope>NUCLEOTIDE SEQUENCE [LARGE SCALE GENOMIC DNA]</scope>
    <source>
        <tissue evidence="2">Leaf</tissue>
    </source>
</reference>
<accession>A0A835S499</accession>